<gene>
    <name evidence="2" type="ORF">BCCH1_27490</name>
</gene>
<feature type="compositionally biased region" description="Basic and acidic residues" evidence="1">
    <location>
        <begin position="34"/>
        <end position="43"/>
    </location>
</feature>
<proteinExistence type="predicted"/>
<dbReference type="AlphaFoldDB" id="A0A250L6V9"/>
<dbReference type="EMBL" id="AP018357">
    <property type="protein sequence ID" value="BBA40324.1"/>
    <property type="molecule type" value="Genomic_DNA"/>
</dbReference>
<reference evidence="2" key="1">
    <citation type="journal article" date="2016" name="Biosci. Biotechnol. Biochem.">
        <title>Bioconversion of AHX to AOH by resting cells of Burkholderia contaminans CH-1.</title>
        <authorList>
            <person name="Choi J.H."/>
            <person name="Kikuchi A."/>
            <person name="Pumkaeo P."/>
            <person name="Hirai H."/>
            <person name="Tokuyama S."/>
            <person name="Kawagishi H."/>
        </authorList>
    </citation>
    <scope>NUCLEOTIDE SEQUENCE</scope>
    <source>
        <strain evidence="2">CH-1</strain>
    </source>
</reference>
<feature type="region of interest" description="Disordered" evidence="1">
    <location>
        <begin position="34"/>
        <end position="60"/>
    </location>
</feature>
<reference evidence="2" key="2">
    <citation type="journal article" date="2017" name="Genome Announc.">
        <title>High-Quality Draft Genome Sequence of Burkholderia contaminans CH-1, a Gram-Negative Bacterium That Metabolizes 2-Azahypoxanthine, a Plant Growth-Regulating Compound.</title>
        <authorList>
            <person name="Choi J.-H."/>
            <person name="Sugiura H."/>
            <person name="Moriuchi R."/>
            <person name="Kawagishi H."/>
            <person name="Dohra H."/>
        </authorList>
    </citation>
    <scope>NUCLEOTIDE SEQUENCE</scope>
    <source>
        <strain evidence="2">CH-1</strain>
    </source>
</reference>
<evidence type="ECO:0000313" key="2">
    <source>
        <dbReference type="EMBL" id="BBA40324.1"/>
    </source>
</evidence>
<name>A0A250L6V9_9BURK</name>
<protein>
    <submittedName>
        <fullName evidence="2">Uncharacterized protein</fullName>
    </submittedName>
</protein>
<organism evidence="2">
    <name type="scientific">Burkholderia contaminans</name>
    <dbReference type="NCBI Taxonomy" id="488447"/>
    <lineage>
        <taxon>Bacteria</taxon>
        <taxon>Pseudomonadati</taxon>
        <taxon>Pseudomonadota</taxon>
        <taxon>Betaproteobacteria</taxon>
        <taxon>Burkholderiales</taxon>
        <taxon>Burkholderiaceae</taxon>
        <taxon>Burkholderia</taxon>
        <taxon>Burkholderia cepacia complex</taxon>
    </lineage>
</organism>
<accession>A0A250L6V9</accession>
<evidence type="ECO:0000256" key="1">
    <source>
        <dbReference type="SAM" id="MobiDB-lite"/>
    </source>
</evidence>
<sequence length="60" mass="6448">MRQPAKYVDQLTPNVNRGLTGAAPMKDIDGAVRRLSDRTDSERSNSAPFALGPLTAPIPL</sequence>